<dbReference type="Gene3D" id="3.90.640.10">
    <property type="entry name" value="Actin, Chain A, domain 4"/>
    <property type="match status" value="1"/>
</dbReference>
<dbReference type="Pfam" id="PF00012">
    <property type="entry name" value="HSP70"/>
    <property type="match status" value="1"/>
</dbReference>
<name>A0A2U1J0Y8_SMIAN</name>
<dbReference type="Gene3D" id="3.30.420.40">
    <property type="match status" value="2"/>
</dbReference>
<dbReference type="Gene3D" id="2.60.34.10">
    <property type="entry name" value="Substrate Binding Domain Of DNAk, Chain A, domain 1"/>
    <property type="match status" value="1"/>
</dbReference>
<dbReference type="PRINTS" id="PR00301">
    <property type="entry name" value="HEATSHOCK70"/>
</dbReference>
<dbReference type="SUPFAM" id="SSF53067">
    <property type="entry name" value="Actin-like ATPase domain"/>
    <property type="match status" value="2"/>
</dbReference>
<dbReference type="PANTHER" id="PTHR45639">
    <property type="entry name" value="HSC70CB, ISOFORM G-RELATED"/>
    <property type="match status" value="1"/>
</dbReference>
<dbReference type="GO" id="GO:0140662">
    <property type="term" value="F:ATP-dependent protein folding chaperone"/>
    <property type="evidence" value="ECO:0007669"/>
    <property type="project" value="InterPro"/>
</dbReference>
<keyword evidence="5" id="KW-1185">Reference proteome</keyword>
<keyword evidence="2" id="KW-0067">ATP-binding</keyword>
<gene>
    <name evidence="4" type="ORF">BB558_005263</name>
    <name evidence="3" type="ORF">BB558_005857</name>
</gene>
<dbReference type="EMBL" id="MBFU01000586">
    <property type="protein sequence ID" value="PVZ98116.1"/>
    <property type="molecule type" value="Genomic_DNA"/>
</dbReference>
<dbReference type="AlphaFoldDB" id="A0A2U1J0Y8"/>
<dbReference type="Proteomes" id="UP000245591">
    <property type="component" value="Unassembled WGS sequence"/>
</dbReference>
<dbReference type="Gene3D" id="3.30.30.30">
    <property type="match status" value="1"/>
</dbReference>
<proteinExistence type="predicted"/>
<evidence type="ECO:0000256" key="2">
    <source>
        <dbReference type="ARBA" id="ARBA00022840"/>
    </source>
</evidence>
<evidence type="ECO:0000256" key="1">
    <source>
        <dbReference type="ARBA" id="ARBA00022741"/>
    </source>
</evidence>
<dbReference type="InterPro" id="IPR013126">
    <property type="entry name" value="Hsp_70_fam"/>
</dbReference>
<keyword evidence="1" id="KW-0547">Nucleotide-binding</keyword>
<comment type="caution">
    <text evidence="4">The sequence shown here is derived from an EMBL/GenBank/DDBJ whole genome shotgun (WGS) entry which is preliminary data.</text>
</comment>
<protein>
    <submittedName>
        <fullName evidence="4">Uncharacterized protein</fullName>
    </submittedName>
</protein>
<dbReference type="GO" id="GO:0005634">
    <property type="term" value="C:nucleus"/>
    <property type="evidence" value="ECO:0007669"/>
    <property type="project" value="TreeGrafter"/>
</dbReference>
<dbReference type="GO" id="GO:0005524">
    <property type="term" value="F:ATP binding"/>
    <property type="evidence" value="ECO:0007669"/>
    <property type="project" value="UniProtKB-KW"/>
</dbReference>
<evidence type="ECO:0000313" key="3">
    <source>
        <dbReference type="EMBL" id="PVZ98116.1"/>
    </source>
</evidence>
<organism evidence="4 5">
    <name type="scientific">Smittium angustum</name>
    <dbReference type="NCBI Taxonomy" id="133377"/>
    <lineage>
        <taxon>Eukaryota</taxon>
        <taxon>Fungi</taxon>
        <taxon>Fungi incertae sedis</taxon>
        <taxon>Zoopagomycota</taxon>
        <taxon>Kickxellomycotina</taxon>
        <taxon>Harpellomycetes</taxon>
        <taxon>Harpellales</taxon>
        <taxon>Legeriomycetaceae</taxon>
        <taxon>Smittium</taxon>
    </lineage>
</organism>
<dbReference type="GO" id="GO:0005829">
    <property type="term" value="C:cytosol"/>
    <property type="evidence" value="ECO:0007669"/>
    <property type="project" value="TreeGrafter"/>
</dbReference>
<dbReference type="PANTHER" id="PTHR45639:SF32">
    <property type="entry name" value="HEAT SHOCK PROTEIN PDR13"/>
    <property type="match status" value="1"/>
</dbReference>
<evidence type="ECO:0000313" key="4">
    <source>
        <dbReference type="EMBL" id="PVZ98725.1"/>
    </source>
</evidence>
<evidence type="ECO:0000313" key="5">
    <source>
        <dbReference type="Proteomes" id="UP000245591"/>
    </source>
</evidence>
<dbReference type="FunFam" id="3.90.640.10:FF:000003">
    <property type="entry name" value="Molecular chaperone DnaK"/>
    <property type="match status" value="1"/>
</dbReference>
<reference evidence="4 5" key="1">
    <citation type="journal article" date="2018" name="MBio">
        <title>Comparative Genomics Reveals the Core Gene Toolbox for the Fungus-Insect Symbiosis.</title>
        <authorList>
            <person name="Wang Y."/>
            <person name="Stata M."/>
            <person name="Wang W."/>
            <person name="Stajich J.E."/>
            <person name="White M.M."/>
            <person name="Moncalvo J.M."/>
        </authorList>
    </citation>
    <scope>NUCLEOTIDE SEQUENCE [LARGE SCALE GENOMIC DNA]</scope>
    <source>
        <strain evidence="4 5">AUS-126-30</strain>
    </source>
</reference>
<dbReference type="EMBL" id="MBFU01000516">
    <property type="protein sequence ID" value="PVZ98725.1"/>
    <property type="molecule type" value="Genomic_DNA"/>
</dbReference>
<dbReference type="InterPro" id="IPR043129">
    <property type="entry name" value="ATPase_NBD"/>
</dbReference>
<dbReference type="SUPFAM" id="SSF100920">
    <property type="entry name" value="Heat shock protein 70kD (HSP70), peptide-binding domain"/>
    <property type="match status" value="1"/>
</dbReference>
<accession>A0A2U1J0Y8</accession>
<dbReference type="InterPro" id="IPR029047">
    <property type="entry name" value="HSP70_peptide-bd_sf"/>
</dbReference>
<sequence>MSSEKRESYIGVSIGNYNSVIAVLSGKEGIIDVIANEDGDHKTPTYLAFSDSELYSGSQAKHQSVYNHANTIVGFMEHLSKTSSEVVSDTAKNSCKLVTGKSGEPSYIITKEDGKQEEYTAYQILVKFVEQLKNTATKNLGSNIDGAVLSIHSGWSSDQINLFLNACKEASLPVLQLITESSAGILASGLLDAPVDELVIIANVGATKTDLSLTNVRYGIELPIDTISFSDFSGEKIDYLLMKHFADEFKRSSGIDVLANNKPREILKLRYGCEYTKHTLRNSSSNSVIVPCTIESLSGGIDFSSKITKLRFEMLCNKFGSVLEEKANELLKKNGYSPLEVSSVLFMGGSADASQKVVNKFMSLFPNAKKITQSHTLDEMVAVGCAKQAHLIHENNNLISGPTDFTIANVNSLTAPIGLKLSETSFLPVLQKQTPVPASRTIKVSLPPNSSEDAYFAICEGKANPLPTVNEDEDNEDEQPIPAAYSPSTLLGEFSLKVPTNNVSSEIEVTFFVDAQGQLTVSAKDLKSNAEASIQI</sequence>